<feature type="transmembrane region" description="Helical" evidence="1">
    <location>
        <begin position="145"/>
        <end position="166"/>
    </location>
</feature>
<evidence type="ECO:0008006" key="4">
    <source>
        <dbReference type="Google" id="ProtNLM"/>
    </source>
</evidence>
<feature type="transmembrane region" description="Helical" evidence="1">
    <location>
        <begin position="104"/>
        <end position="123"/>
    </location>
</feature>
<feature type="transmembrane region" description="Helical" evidence="1">
    <location>
        <begin position="291"/>
        <end position="314"/>
    </location>
</feature>
<reference evidence="2" key="1">
    <citation type="submission" date="2021-02" db="EMBL/GenBank/DDBJ databases">
        <authorList>
            <person name="Dougan E. K."/>
            <person name="Rhodes N."/>
            <person name="Thang M."/>
            <person name="Chan C."/>
        </authorList>
    </citation>
    <scope>NUCLEOTIDE SEQUENCE</scope>
</reference>
<dbReference type="EMBL" id="CAJNNW010003964">
    <property type="protein sequence ID" value="CAE8645954.1"/>
    <property type="molecule type" value="Genomic_DNA"/>
</dbReference>
<evidence type="ECO:0000313" key="2">
    <source>
        <dbReference type="EMBL" id="CAE8645954.1"/>
    </source>
</evidence>
<protein>
    <recommendedName>
        <fullName evidence="4">Transmembrane protein</fullName>
    </recommendedName>
</protein>
<feature type="transmembrane region" description="Helical" evidence="1">
    <location>
        <begin position="67"/>
        <end position="92"/>
    </location>
</feature>
<feature type="transmembrane region" description="Helical" evidence="1">
    <location>
        <begin position="257"/>
        <end position="279"/>
    </location>
</feature>
<feature type="transmembrane region" description="Helical" evidence="1">
    <location>
        <begin position="381"/>
        <end position="399"/>
    </location>
</feature>
<proteinExistence type="predicted"/>
<organism evidence="2 3">
    <name type="scientific">Polarella glacialis</name>
    <name type="common">Dinoflagellate</name>
    <dbReference type="NCBI Taxonomy" id="89957"/>
    <lineage>
        <taxon>Eukaryota</taxon>
        <taxon>Sar</taxon>
        <taxon>Alveolata</taxon>
        <taxon>Dinophyceae</taxon>
        <taxon>Suessiales</taxon>
        <taxon>Suessiaceae</taxon>
        <taxon>Polarella</taxon>
    </lineage>
</organism>
<keyword evidence="1" id="KW-0812">Transmembrane</keyword>
<evidence type="ECO:0000313" key="3">
    <source>
        <dbReference type="Proteomes" id="UP000626109"/>
    </source>
</evidence>
<feature type="transmembrane region" description="Helical" evidence="1">
    <location>
        <begin position="234"/>
        <end position="251"/>
    </location>
</feature>
<feature type="transmembrane region" description="Helical" evidence="1">
    <location>
        <begin position="38"/>
        <end position="55"/>
    </location>
</feature>
<comment type="caution">
    <text evidence="2">The sequence shown here is derived from an EMBL/GenBank/DDBJ whole genome shotgun (WGS) entry which is preliminary data.</text>
</comment>
<keyword evidence="1" id="KW-1133">Transmembrane helix</keyword>
<dbReference type="Proteomes" id="UP000626109">
    <property type="component" value="Unassembled WGS sequence"/>
</dbReference>
<keyword evidence="1" id="KW-0472">Membrane</keyword>
<accession>A0A813I6X5</accession>
<sequence>MGLQASRHDKTACQESLLPQTPPDSFDQLAVYGRIRTIFDMLYIGWFFFLPGGYLSPMANIGDACKFPLMIASILVPNIWVINTFHVLRIVLTFYRMPFVWDMDYWLILIDGSFLLCSLGWIIDRNRVLGVGVFSPLSLKSRNDLITSCTPAVVITIFLLYFGAGFWKLNSTAMNRRYSCTTILWIQLMVAYLPQALTPAWLPMMLFRISPVLGPVYEMGMPVLQLFPGWPRRIGILMGVMFSIMIALIPAPNDAGAFSLSVMCAGYIFFLPSATTMVWTRLYKRLGLSDLPANVQIGPVGVMFIAATIIIYYFGLEEFFIPKACVVIGIAMAVGVWLDASAVTEEDRRLKHASSQIPMATQSATPAQGGGGDALKWARRVSWMLTAFYSFFAMMLGVMDMSNQEMYSSLNESGGSNHMLLPTGMLQHIFATNPTLAEWLPAANDVFGGGLVRVDHTDSKAINAIYPGETTGRLDSRVLEILREIGHEAREFSFETGRVMGPGFGTPNPTGSAFVRYTVPALELRRMLAEAQVAGEAFSLVYSRPPRFTYPSIEVFEEVDSGKHLVEVTYKFDGKGHASCILTGGATCDP</sequence>
<dbReference type="AlphaFoldDB" id="A0A813I6X5"/>
<gene>
    <name evidence="2" type="ORF">PGLA2088_LOCUS4371</name>
</gene>
<feature type="transmembrane region" description="Helical" evidence="1">
    <location>
        <begin position="320"/>
        <end position="340"/>
    </location>
</feature>
<feature type="transmembrane region" description="Helical" evidence="1">
    <location>
        <begin position="178"/>
        <end position="197"/>
    </location>
</feature>
<evidence type="ECO:0000256" key="1">
    <source>
        <dbReference type="SAM" id="Phobius"/>
    </source>
</evidence>
<name>A0A813I6X5_POLGL</name>